<dbReference type="InterPro" id="IPR005467">
    <property type="entry name" value="His_kinase_dom"/>
</dbReference>
<keyword evidence="3" id="KW-0597">Phosphoprotein</keyword>
<comment type="catalytic activity">
    <reaction evidence="1">
        <text>ATP + protein L-histidine = ADP + protein N-phospho-L-histidine.</text>
        <dbReference type="EC" id="2.7.13.3"/>
    </reaction>
</comment>
<dbReference type="Pfam" id="PF00072">
    <property type="entry name" value="Response_reg"/>
    <property type="match status" value="1"/>
</dbReference>
<dbReference type="Gene3D" id="1.10.287.130">
    <property type="match status" value="1"/>
</dbReference>
<dbReference type="InterPro" id="IPR046342">
    <property type="entry name" value="CBS_dom_sf"/>
</dbReference>
<organism evidence="11 12">
    <name type="scientific">Funiculus sociatus GB2-A5</name>
    <dbReference type="NCBI Taxonomy" id="2933946"/>
    <lineage>
        <taxon>Bacteria</taxon>
        <taxon>Bacillati</taxon>
        <taxon>Cyanobacteriota</taxon>
        <taxon>Cyanophyceae</taxon>
        <taxon>Coleofasciculales</taxon>
        <taxon>Coleofasciculaceae</taxon>
        <taxon>Funiculus</taxon>
    </lineage>
</organism>
<comment type="caution">
    <text evidence="11">The sequence shown here is derived from an EMBL/GenBank/DDBJ whole genome shotgun (WGS) entry which is preliminary data.</text>
</comment>
<dbReference type="Gene3D" id="3.30.565.10">
    <property type="entry name" value="Histidine kinase-like ATPase, C-terminal domain"/>
    <property type="match status" value="1"/>
</dbReference>
<dbReference type="Gene3D" id="3.40.50.2300">
    <property type="match status" value="1"/>
</dbReference>
<comment type="caution">
    <text evidence="7">Lacks conserved residue(s) required for the propagation of feature annotation.</text>
</comment>
<keyword evidence="5 11" id="KW-0418">Kinase</keyword>
<evidence type="ECO:0000256" key="6">
    <source>
        <dbReference type="ARBA" id="ARBA00023012"/>
    </source>
</evidence>
<dbReference type="InterPro" id="IPR003661">
    <property type="entry name" value="HisK_dim/P_dom"/>
</dbReference>
<dbReference type="SUPFAM" id="SSF52172">
    <property type="entry name" value="CheY-like"/>
    <property type="match status" value="1"/>
</dbReference>
<evidence type="ECO:0000259" key="9">
    <source>
        <dbReference type="PROSITE" id="PS50109"/>
    </source>
</evidence>
<evidence type="ECO:0000256" key="3">
    <source>
        <dbReference type="ARBA" id="ARBA00022553"/>
    </source>
</evidence>
<evidence type="ECO:0000256" key="2">
    <source>
        <dbReference type="ARBA" id="ARBA00012438"/>
    </source>
</evidence>
<dbReference type="PROSITE" id="PS50110">
    <property type="entry name" value="RESPONSE_REGULATORY"/>
    <property type="match status" value="1"/>
</dbReference>
<feature type="region of interest" description="Disordered" evidence="8">
    <location>
        <begin position="624"/>
        <end position="646"/>
    </location>
</feature>
<dbReference type="Proteomes" id="UP001442494">
    <property type="component" value="Unassembled WGS sequence"/>
</dbReference>
<sequence>MFITNPSLKEFIERVPVCEQTAAFASLLEIFRSGGCDRVVVVSEQQHPLGVVNLRAIMPHLIVKNQFKKQDYLIAGVAIDLQQPLCELDLPLIEKVATLPAWISLSQFWLYLRSSNSQTHLPNWAVVDPSDKFLGLLDSQRLVKFLATIEEIPGEMEQRSRGTQEARSKGTQENWNTGELESTSPTGCTKESLVQLLEQLPLPLRLQTITGQIIAQNLTWRQQIGESLESYLEEPEEAPVLIDSLWQQELVGVSSSGTAAEFVNWWEGGDQTNHHQMSATEATIASRETTSWEAVTRNPTTKKIGDRLWQFVTIPLRQNSTNVEGKSIRVSEWEHLQHYNTTTPLHSLSPDLSLVMATDVTEQHIFAQELAAKNADLVQLNRMKDEFLACISHELKTPLTSVLGLASLLKDQLIGQLNERQARYARLIHQSGRQLMTVVNDILDLTRMETGQLELTPEPVHIPTVCDRAITQARQLQPGKEPLETDLQQEEISFTLSIEPELETMVADELRLRQMLSHLLSNALKFTESGGAIGLKVACWEGWIAFTIWDTGIGIPEAKQHLIFQKFQQLEDTLTRRFDGTGLGLALTQRLAHLHGGDISFISKVGAGSQFTLLLPPVPPPNSKKLGTEQDYSQPPISNKQKSKAQNPKFSNRLILIVEAVPQYIEDLTQQLTGLGYRYAIARSGTEAIEKARQLQPQALLLNPLLPLLSGWDVLTLLKSDEQTRHIPVLVTASQGEKEQASANRADGFLTLPVQTEALRHSLISLKAPQTPTPSLTILHLTFEEQAAIEFSPTALGLSPKHRVLEADDIEQAELLVRVWHPNVVILDGAGLEDPLAYLKELSLTDLASLPLITLDRQTTQAANQVTGLSVFPCLASDRHENMDALLQVIQVAAGISCQSNILVVDARSLTDVFSPTEEIGEPRIDAGANTSPYDRTGEAFDPQFVASPQISSSNGSPLLHYLESAGFKSLLSRSWAEVCRQLQHQNVDLLLIDLADIKPYPALVEALTSLKQMPALPPILVLDHRWDGRNLDEATIKFEAALRAIATKILSVPPLSMAEVLDHIHASLAQTSL</sequence>
<proteinExistence type="predicted"/>
<dbReference type="InterPro" id="IPR036097">
    <property type="entry name" value="HisK_dim/P_sf"/>
</dbReference>
<evidence type="ECO:0000256" key="7">
    <source>
        <dbReference type="PROSITE-ProRule" id="PRU00169"/>
    </source>
</evidence>
<feature type="compositionally biased region" description="Basic and acidic residues" evidence="8">
    <location>
        <begin position="156"/>
        <end position="170"/>
    </location>
</feature>
<keyword evidence="6" id="KW-0902">Two-component regulatory system</keyword>
<dbReference type="SMART" id="SM00388">
    <property type="entry name" value="HisKA"/>
    <property type="match status" value="1"/>
</dbReference>
<dbReference type="PRINTS" id="PR00344">
    <property type="entry name" value="BCTRLSENSOR"/>
</dbReference>
<keyword evidence="4" id="KW-0808">Transferase</keyword>
<evidence type="ECO:0000256" key="5">
    <source>
        <dbReference type="ARBA" id="ARBA00022777"/>
    </source>
</evidence>
<dbReference type="PANTHER" id="PTHR43047">
    <property type="entry name" value="TWO-COMPONENT HISTIDINE PROTEIN KINASE"/>
    <property type="match status" value="1"/>
</dbReference>
<evidence type="ECO:0000256" key="1">
    <source>
        <dbReference type="ARBA" id="ARBA00000085"/>
    </source>
</evidence>
<feature type="domain" description="Histidine kinase" evidence="9">
    <location>
        <begin position="390"/>
        <end position="619"/>
    </location>
</feature>
<dbReference type="CDD" id="cd16922">
    <property type="entry name" value="HATPase_EvgS-ArcB-TorS-like"/>
    <property type="match status" value="1"/>
</dbReference>
<dbReference type="PROSITE" id="PS50109">
    <property type="entry name" value="HIS_KIN"/>
    <property type="match status" value="1"/>
</dbReference>
<protein>
    <recommendedName>
        <fullName evidence="2">histidine kinase</fullName>
        <ecNumber evidence="2">2.7.13.3</ecNumber>
    </recommendedName>
</protein>
<feature type="compositionally biased region" description="Polar residues" evidence="8">
    <location>
        <begin position="630"/>
        <end position="646"/>
    </location>
</feature>
<dbReference type="SUPFAM" id="SSF54631">
    <property type="entry name" value="CBS-domain pair"/>
    <property type="match status" value="1"/>
</dbReference>
<dbReference type="SUPFAM" id="SSF47384">
    <property type="entry name" value="Homodimeric domain of signal transducing histidine kinase"/>
    <property type="match status" value="1"/>
</dbReference>
<gene>
    <name evidence="11" type="ORF">NDI37_02865</name>
</gene>
<feature type="compositionally biased region" description="Polar residues" evidence="8">
    <location>
        <begin position="171"/>
        <end position="186"/>
    </location>
</feature>
<dbReference type="InterPro" id="IPR011006">
    <property type="entry name" value="CheY-like_superfamily"/>
</dbReference>
<accession>A0ABV0JL27</accession>
<evidence type="ECO:0000313" key="12">
    <source>
        <dbReference type="Proteomes" id="UP001442494"/>
    </source>
</evidence>
<dbReference type="RefSeq" id="WP_190420598.1">
    <property type="nucleotide sequence ID" value="NZ_JAMPKK010000003.1"/>
</dbReference>
<keyword evidence="12" id="KW-1185">Reference proteome</keyword>
<evidence type="ECO:0000256" key="8">
    <source>
        <dbReference type="SAM" id="MobiDB-lite"/>
    </source>
</evidence>
<dbReference type="Pfam" id="PF02518">
    <property type="entry name" value="HATPase_c"/>
    <property type="match status" value="1"/>
</dbReference>
<feature type="region of interest" description="Disordered" evidence="8">
    <location>
        <begin position="156"/>
        <end position="186"/>
    </location>
</feature>
<dbReference type="CDD" id="cd00082">
    <property type="entry name" value="HisKA"/>
    <property type="match status" value="1"/>
</dbReference>
<evidence type="ECO:0000259" key="10">
    <source>
        <dbReference type="PROSITE" id="PS50110"/>
    </source>
</evidence>
<dbReference type="InterPro" id="IPR003594">
    <property type="entry name" value="HATPase_dom"/>
</dbReference>
<name>A0ABV0JL27_9CYAN</name>
<dbReference type="InterPro" id="IPR004358">
    <property type="entry name" value="Sig_transdc_His_kin-like_C"/>
</dbReference>
<dbReference type="EC" id="2.7.13.3" evidence="2"/>
<dbReference type="InterPro" id="IPR001789">
    <property type="entry name" value="Sig_transdc_resp-reg_receiver"/>
</dbReference>
<dbReference type="GO" id="GO:0016301">
    <property type="term" value="F:kinase activity"/>
    <property type="evidence" value="ECO:0007669"/>
    <property type="project" value="UniProtKB-KW"/>
</dbReference>
<dbReference type="Gene3D" id="3.10.580.10">
    <property type="entry name" value="CBS-domain"/>
    <property type="match status" value="1"/>
</dbReference>
<dbReference type="SMART" id="SM00387">
    <property type="entry name" value="HATPase_c"/>
    <property type="match status" value="1"/>
</dbReference>
<evidence type="ECO:0000256" key="4">
    <source>
        <dbReference type="ARBA" id="ARBA00022679"/>
    </source>
</evidence>
<dbReference type="EMBL" id="JAMPKK010000003">
    <property type="protein sequence ID" value="MEP0863406.1"/>
    <property type="molecule type" value="Genomic_DNA"/>
</dbReference>
<dbReference type="InterPro" id="IPR036890">
    <property type="entry name" value="HATPase_C_sf"/>
</dbReference>
<feature type="domain" description="Response regulatory" evidence="10">
    <location>
        <begin position="654"/>
        <end position="767"/>
    </location>
</feature>
<dbReference type="SUPFAM" id="SSF55874">
    <property type="entry name" value="ATPase domain of HSP90 chaperone/DNA topoisomerase II/histidine kinase"/>
    <property type="match status" value="1"/>
</dbReference>
<dbReference type="Pfam" id="PF00512">
    <property type="entry name" value="HisKA"/>
    <property type="match status" value="1"/>
</dbReference>
<reference evidence="11 12" key="1">
    <citation type="submission" date="2022-04" db="EMBL/GenBank/DDBJ databases">
        <title>Positive selection, recombination, and allopatry shape intraspecific diversity of widespread and dominant cyanobacteria.</title>
        <authorList>
            <person name="Wei J."/>
            <person name="Shu W."/>
            <person name="Hu C."/>
        </authorList>
    </citation>
    <scope>NUCLEOTIDE SEQUENCE [LARGE SCALE GENOMIC DNA]</scope>
    <source>
        <strain evidence="11 12">GB2-A5</strain>
    </source>
</reference>
<dbReference type="SMART" id="SM00448">
    <property type="entry name" value="REC"/>
    <property type="match status" value="1"/>
</dbReference>
<dbReference type="PANTHER" id="PTHR43047:SF63">
    <property type="entry name" value="HISTIDINE KINASE"/>
    <property type="match status" value="1"/>
</dbReference>
<evidence type="ECO:0000313" key="11">
    <source>
        <dbReference type="EMBL" id="MEP0863406.1"/>
    </source>
</evidence>